<evidence type="ECO:0000256" key="1">
    <source>
        <dbReference type="SAM" id="MobiDB-lite"/>
    </source>
</evidence>
<feature type="compositionally biased region" description="Basic and acidic residues" evidence="1">
    <location>
        <begin position="831"/>
        <end position="841"/>
    </location>
</feature>
<keyword evidence="3" id="KW-1185">Reference proteome</keyword>
<feature type="compositionally biased region" description="Basic and acidic residues" evidence="1">
    <location>
        <begin position="900"/>
        <end position="909"/>
    </location>
</feature>
<dbReference type="EMBL" id="LVYI01000016">
    <property type="protein sequence ID" value="OAP53994.1"/>
    <property type="molecule type" value="Genomic_DNA"/>
</dbReference>
<dbReference type="Proteomes" id="UP000078343">
    <property type="component" value="Unassembled WGS sequence"/>
</dbReference>
<organism evidence="2 3">
    <name type="scientific">Fonsecaea erecta</name>
    <dbReference type="NCBI Taxonomy" id="1367422"/>
    <lineage>
        <taxon>Eukaryota</taxon>
        <taxon>Fungi</taxon>
        <taxon>Dikarya</taxon>
        <taxon>Ascomycota</taxon>
        <taxon>Pezizomycotina</taxon>
        <taxon>Eurotiomycetes</taxon>
        <taxon>Chaetothyriomycetidae</taxon>
        <taxon>Chaetothyriales</taxon>
        <taxon>Herpotrichiellaceae</taxon>
        <taxon>Fonsecaea</taxon>
    </lineage>
</organism>
<feature type="region of interest" description="Disordered" evidence="1">
    <location>
        <begin position="874"/>
        <end position="909"/>
    </location>
</feature>
<dbReference type="RefSeq" id="XP_018687361.1">
    <property type="nucleotide sequence ID" value="XM_018843259.1"/>
</dbReference>
<dbReference type="GeneID" id="30015922"/>
<protein>
    <submittedName>
        <fullName evidence="2">Uncharacterized protein</fullName>
    </submittedName>
</protein>
<proteinExistence type="predicted"/>
<evidence type="ECO:0000313" key="2">
    <source>
        <dbReference type="EMBL" id="OAP53994.1"/>
    </source>
</evidence>
<dbReference type="OrthoDB" id="5242713at2759"/>
<comment type="caution">
    <text evidence="2">The sequence shown here is derived from an EMBL/GenBank/DDBJ whole genome shotgun (WGS) entry which is preliminary data.</text>
</comment>
<reference evidence="2 3" key="1">
    <citation type="submission" date="2016-04" db="EMBL/GenBank/DDBJ databases">
        <title>Draft genome of Fonsecaea erecta CBS 125763.</title>
        <authorList>
            <person name="Weiss V.A."/>
            <person name="Vicente V.A."/>
            <person name="Raittz R.T."/>
            <person name="Moreno L.F."/>
            <person name="De Souza E.M."/>
            <person name="Pedrosa F.O."/>
            <person name="Steffens M.B."/>
            <person name="Faoro H."/>
            <person name="Tadra-Sfeir M.Z."/>
            <person name="Najafzadeh M.J."/>
            <person name="Felipe M.S."/>
            <person name="Teixeira M."/>
            <person name="Sun J."/>
            <person name="Xi L."/>
            <person name="Gomes R."/>
            <person name="De Azevedo C.M."/>
            <person name="Salgado C.G."/>
            <person name="Da Silva M.B."/>
            <person name="Nascimento M.F."/>
            <person name="Queiroz-Telles F."/>
            <person name="Attili D.S."/>
            <person name="Gorbushina A."/>
        </authorList>
    </citation>
    <scope>NUCLEOTIDE SEQUENCE [LARGE SCALE GENOMIC DNA]</scope>
    <source>
        <strain evidence="2 3">CBS 125763</strain>
    </source>
</reference>
<feature type="region of interest" description="Disordered" evidence="1">
    <location>
        <begin position="831"/>
        <end position="851"/>
    </location>
</feature>
<evidence type="ECO:0000313" key="3">
    <source>
        <dbReference type="Proteomes" id="UP000078343"/>
    </source>
</evidence>
<dbReference type="AlphaFoldDB" id="A0A178Z2S1"/>
<name>A0A178Z2S1_9EURO</name>
<sequence length="948" mass="108532">MDIGPGYSPRSPSRSPDTVVCGRPSVAAFQSSPCTLSLRHGRNQEETKGHKNRDIARGKTFDGIVDKIDPLTGHWNMDFGYLNNWRNPFSISPQDRDDGLELCMALFSRWEAATTPTSPSKQDPERMIRERRFGHITPDGVIREVRAIYGRLVQAEVTCMGMVTKLSSSRSPISHEEWRSLIAAHKGLLNLHHDFFLASYHPNASVALHDKVREYDMPERMWSHGLWEFVQLIRNRLWESPDNIHIMIPYLNFVRAMLDALDNDIPPLRTTWAQCKAELARYMSLMQFDDPELRQRFQCVAFEEYSRKADAEPSSGISYFQLGSMPGVETYHDMIDRFVVRISNMTKALVVQYPCDVARVALITVSPELAAANPDGECRHFPLALSHLLRARQSPWMRDQNGDKQSTRQHLDAFTEELKKLDDAADIREVSDSGHQATGQASGAESLLYPSAELAMLLCHILVLTELTVEYDHLYMAVWAPDWATCAYREEIQRLRVAGQEIYDPEMLGARLVSTVVRKILKRADTTDVKLWEFIHILMVFMRSLQTRPHQRYRLLWAFHRDLLSPFLTMLLRDAERRGDGDFWELARSKFPVTRLTLNGNEGEREACYTVTLREDFLLRGHFFAREAMQTQWSGANGTPSSETEEENILAAEPLNSALDVAETAEEARLAALQQLQEAERVAALRRDPHLFPTNWFADSKYDFEERCTRQRYVQDVEMVWQRQQRILWLAASDMRRLWSAEERAFEPEPLFYPSTDESGCISFNVPWAESDPSSLGGKEMPEVVQRRVDTKSISVVYAHPSVKLRVQVCEEKWRDHAERSRLLHLEAKMRDGESKAEEGKQQQQSQRPSVAERIWNRAAALSESADKEVENVRVVVPTETESQPSAARRRGPPQLDGPPDDHAVVDSGRKRPATVAIVRGWHVSNNTVALNRQALDRLLSMDKGEIR</sequence>
<accession>A0A178Z2S1</accession>
<gene>
    <name evidence="2" type="ORF">AYL99_11754</name>
</gene>